<dbReference type="AlphaFoldDB" id="A0A5B7H6G1"/>
<keyword evidence="2" id="KW-1185">Reference proteome</keyword>
<sequence length="107" mass="11857">MSTAGPANLMASRAPPGTCCVPSAPFASTQMSQIFAEGWSGVTNSYKFPHNGLVLRSQHRRHEELLYKFYDIHADDEPLILHVVPVTNVTPRFSAACYKGYTLRDDT</sequence>
<evidence type="ECO:0000313" key="1">
    <source>
        <dbReference type="EMBL" id="MPC64957.1"/>
    </source>
</evidence>
<protein>
    <submittedName>
        <fullName evidence="1">Uncharacterized protein</fullName>
    </submittedName>
</protein>
<name>A0A5B7H6G1_PORTR</name>
<reference evidence="1 2" key="1">
    <citation type="submission" date="2019-05" db="EMBL/GenBank/DDBJ databases">
        <title>Another draft genome of Portunus trituberculatus and its Hox gene families provides insights of decapod evolution.</title>
        <authorList>
            <person name="Jeong J.-H."/>
            <person name="Song I."/>
            <person name="Kim S."/>
            <person name="Choi T."/>
            <person name="Kim D."/>
            <person name="Ryu S."/>
            <person name="Kim W."/>
        </authorList>
    </citation>
    <scope>NUCLEOTIDE SEQUENCE [LARGE SCALE GENOMIC DNA]</scope>
    <source>
        <tissue evidence="1">Muscle</tissue>
    </source>
</reference>
<accession>A0A5B7H6G1</accession>
<dbReference type="Proteomes" id="UP000324222">
    <property type="component" value="Unassembled WGS sequence"/>
</dbReference>
<gene>
    <name evidence="1" type="ORF">E2C01_059078</name>
</gene>
<organism evidence="1 2">
    <name type="scientific">Portunus trituberculatus</name>
    <name type="common">Swimming crab</name>
    <name type="synonym">Neptunus trituberculatus</name>
    <dbReference type="NCBI Taxonomy" id="210409"/>
    <lineage>
        <taxon>Eukaryota</taxon>
        <taxon>Metazoa</taxon>
        <taxon>Ecdysozoa</taxon>
        <taxon>Arthropoda</taxon>
        <taxon>Crustacea</taxon>
        <taxon>Multicrustacea</taxon>
        <taxon>Malacostraca</taxon>
        <taxon>Eumalacostraca</taxon>
        <taxon>Eucarida</taxon>
        <taxon>Decapoda</taxon>
        <taxon>Pleocyemata</taxon>
        <taxon>Brachyura</taxon>
        <taxon>Eubrachyura</taxon>
        <taxon>Portunoidea</taxon>
        <taxon>Portunidae</taxon>
        <taxon>Portuninae</taxon>
        <taxon>Portunus</taxon>
    </lineage>
</organism>
<evidence type="ECO:0000313" key="2">
    <source>
        <dbReference type="Proteomes" id="UP000324222"/>
    </source>
</evidence>
<comment type="caution">
    <text evidence="1">The sequence shown here is derived from an EMBL/GenBank/DDBJ whole genome shotgun (WGS) entry which is preliminary data.</text>
</comment>
<dbReference type="EMBL" id="VSRR010022755">
    <property type="protein sequence ID" value="MPC64957.1"/>
    <property type="molecule type" value="Genomic_DNA"/>
</dbReference>
<proteinExistence type="predicted"/>